<protein>
    <submittedName>
        <fullName evidence="2">Uncharacterized protein</fullName>
    </submittedName>
</protein>
<dbReference type="AlphaFoldDB" id="A0A0A9CMR6"/>
<evidence type="ECO:0000313" key="2">
    <source>
        <dbReference type="EMBL" id="JAD72817.1"/>
    </source>
</evidence>
<feature type="compositionally biased region" description="Basic residues" evidence="1">
    <location>
        <begin position="1"/>
        <end position="14"/>
    </location>
</feature>
<sequence length="53" mass="5716">MKLLHFSKRPHQRKVSLNDDTGKKVNASGQEGRALSDNSSINLPSSCAPLALP</sequence>
<reference evidence="2" key="1">
    <citation type="submission" date="2014-09" db="EMBL/GenBank/DDBJ databases">
        <authorList>
            <person name="Magalhaes I.L.F."/>
            <person name="Oliveira U."/>
            <person name="Santos F.R."/>
            <person name="Vidigal T.H.D.A."/>
            <person name="Brescovit A.D."/>
            <person name="Santos A.J."/>
        </authorList>
    </citation>
    <scope>NUCLEOTIDE SEQUENCE</scope>
    <source>
        <tissue evidence="2">Shoot tissue taken approximately 20 cm above the soil surface</tissue>
    </source>
</reference>
<name>A0A0A9CMR6_ARUDO</name>
<evidence type="ECO:0000256" key="1">
    <source>
        <dbReference type="SAM" id="MobiDB-lite"/>
    </source>
</evidence>
<reference evidence="2" key="2">
    <citation type="journal article" date="2015" name="Data Brief">
        <title>Shoot transcriptome of the giant reed, Arundo donax.</title>
        <authorList>
            <person name="Barrero R.A."/>
            <person name="Guerrero F.D."/>
            <person name="Moolhuijzen P."/>
            <person name="Goolsby J.A."/>
            <person name="Tidwell J."/>
            <person name="Bellgard S.E."/>
            <person name="Bellgard M.I."/>
        </authorList>
    </citation>
    <scope>NUCLEOTIDE SEQUENCE</scope>
    <source>
        <tissue evidence="2">Shoot tissue taken approximately 20 cm above the soil surface</tissue>
    </source>
</reference>
<proteinExistence type="predicted"/>
<dbReference type="EMBL" id="GBRH01225078">
    <property type="protein sequence ID" value="JAD72817.1"/>
    <property type="molecule type" value="Transcribed_RNA"/>
</dbReference>
<feature type="region of interest" description="Disordered" evidence="1">
    <location>
        <begin position="1"/>
        <end position="53"/>
    </location>
</feature>
<accession>A0A0A9CMR6</accession>
<feature type="compositionally biased region" description="Polar residues" evidence="1">
    <location>
        <begin position="36"/>
        <end position="45"/>
    </location>
</feature>
<organism evidence="2">
    <name type="scientific">Arundo donax</name>
    <name type="common">Giant reed</name>
    <name type="synonym">Donax arundinaceus</name>
    <dbReference type="NCBI Taxonomy" id="35708"/>
    <lineage>
        <taxon>Eukaryota</taxon>
        <taxon>Viridiplantae</taxon>
        <taxon>Streptophyta</taxon>
        <taxon>Embryophyta</taxon>
        <taxon>Tracheophyta</taxon>
        <taxon>Spermatophyta</taxon>
        <taxon>Magnoliopsida</taxon>
        <taxon>Liliopsida</taxon>
        <taxon>Poales</taxon>
        <taxon>Poaceae</taxon>
        <taxon>PACMAD clade</taxon>
        <taxon>Arundinoideae</taxon>
        <taxon>Arundineae</taxon>
        <taxon>Arundo</taxon>
    </lineage>
</organism>